<dbReference type="Pfam" id="PF04367">
    <property type="entry name" value="DUF502"/>
    <property type="match status" value="1"/>
</dbReference>
<keyword evidence="3" id="KW-1185">Reference proteome</keyword>
<evidence type="ECO:0000256" key="1">
    <source>
        <dbReference type="SAM" id="Phobius"/>
    </source>
</evidence>
<keyword evidence="1" id="KW-1133">Transmembrane helix</keyword>
<dbReference type="InterPro" id="IPR007462">
    <property type="entry name" value="COV1-like"/>
</dbReference>
<sequence>MDDIGKLRRKARARSVWKVLFGFFIKGLLFVLPLGLTFYIIASGIRFVDSLIVFGDLKIPGLGLAIVLVSITFVGVLVTYLITEPISNYFERLLNKIPVFKLIYSSIKDFMEAFFGDEKKFNEPVVVQINELGLKKVGFITQKDLSILGLEDEVGVYFPHSYNFSGEFFIVPSKYVKPLQLNSGEVMKFTVSGGVSDLK</sequence>
<dbReference type="AlphaFoldDB" id="A0A9X2F3G5"/>
<dbReference type="PANTHER" id="PTHR31876:SF26">
    <property type="entry name" value="PROTEIN LIKE COV 2"/>
    <property type="match status" value="1"/>
</dbReference>
<gene>
    <name evidence="2" type="ORF">NF867_02195</name>
</gene>
<dbReference type="EMBL" id="JAMWYS010000006">
    <property type="protein sequence ID" value="MCO4291676.1"/>
    <property type="molecule type" value="Genomic_DNA"/>
</dbReference>
<evidence type="ECO:0000313" key="2">
    <source>
        <dbReference type="EMBL" id="MCO4291676.1"/>
    </source>
</evidence>
<dbReference type="PANTHER" id="PTHR31876">
    <property type="entry name" value="COV-LIKE PROTEIN 1"/>
    <property type="match status" value="1"/>
</dbReference>
<protein>
    <submittedName>
        <fullName evidence="2">DUF502 domain-containing protein</fullName>
    </submittedName>
</protein>
<keyword evidence="1" id="KW-0812">Transmembrane</keyword>
<accession>A0A9X2F3G5</accession>
<comment type="caution">
    <text evidence="2">The sequence shown here is derived from an EMBL/GenBank/DDBJ whole genome shotgun (WGS) entry which is preliminary data.</text>
</comment>
<reference evidence="2" key="1">
    <citation type="submission" date="2022-06" db="EMBL/GenBank/DDBJ databases">
        <title>Solitalea sp. MAHUQ-68 isolated from rhizospheric soil.</title>
        <authorList>
            <person name="Huq M.A."/>
        </authorList>
    </citation>
    <scope>NUCLEOTIDE SEQUENCE</scope>
    <source>
        <strain evidence="2">MAHUQ-68</strain>
    </source>
</reference>
<dbReference type="RefSeq" id="WP_252585907.1">
    <property type="nucleotide sequence ID" value="NZ_JAMWYS010000006.1"/>
</dbReference>
<proteinExistence type="predicted"/>
<feature type="transmembrane region" description="Helical" evidence="1">
    <location>
        <begin position="20"/>
        <end position="42"/>
    </location>
</feature>
<dbReference type="Proteomes" id="UP001155182">
    <property type="component" value="Unassembled WGS sequence"/>
</dbReference>
<name>A0A9X2F3G5_9SPHI</name>
<keyword evidence="1" id="KW-0472">Membrane</keyword>
<feature type="transmembrane region" description="Helical" evidence="1">
    <location>
        <begin position="62"/>
        <end position="82"/>
    </location>
</feature>
<evidence type="ECO:0000313" key="3">
    <source>
        <dbReference type="Proteomes" id="UP001155182"/>
    </source>
</evidence>
<organism evidence="2 3">
    <name type="scientific">Solitalea agri</name>
    <dbReference type="NCBI Taxonomy" id="2953739"/>
    <lineage>
        <taxon>Bacteria</taxon>
        <taxon>Pseudomonadati</taxon>
        <taxon>Bacteroidota</taxon>
        <taxon>Sphingobacteriia</taxon>
        <taxon>Sphingobacteriales</taxon>
        <taxon>Sphingobacteriaceae</taxon>
        <taxon>Solitalea</taxon>
    </lineage>
</organism>